<dbReference type="EMBL" id="CM042036">
    <property type="protein sequence ID" value="KAI3744338.1"/>
    <property type="molecule type" value="Genomic_DNA"/>
</dbReference>
<organism evidence="1 2">
    <name type="scientific">Smallanthus sonchifolius</name>
    <dbReference type="NCBI Taxonomy" id="185202"/>
    <lineage>
        <taxon>Eukaryota</taxon>
        <taxon>Viridiplantae</taxon>
        <taxon>Streptophyta</taxon>
        <taxon>Embryophyta</taxon>
        <taxon>Tracheophyta</taxon>
        <taxon>Spermatophyta</taxon>
        <taxon>Magnoliopsida</taxon>
        <taxon>eudicotyledons</taxon>
        <taxon>Gunneridae</taxon>
        <taxon>Pentapetalae</taxon>
        <taxon>asterids</taxon>
        <taxon>campanulids</taxon>
        <taxon>Asterales</taxon>
        <taxon>Asteraceae</taxon>
        <taxon>Asteroideae</taxon>
        <taxon>Heliantheae alliance</taxon>
        <taxon>Millerieae</taxon>
        <taxon>Smallanthus</taxon>
    </lineage>
</organism>
<protein>
    <submittedName>
        <fullName evidence="1">Uncharacterized protein</fullName>
    </submittedName>
</protein>
<evidence type="ECO:0000313" key="2">
    <source>
        <dbReference type="Proteomes" id="UP001056120"/>
    </source>
</evidence>
<reference evidence="2" key="1">
    <citation type="journal article" date="2022" name="Mol. Ecol. Resour.">
        <title>The genomes of chicory, endive, great burdock and yacon provide insights into Asteraceae palaeo-polyploidization history and plant inulin production.</title>
        <authorList>
            <person name="Fan W."/>
            <person name="Wang S."/>
            <person name="Wang H."/>
            <person name="Wang A."/>
            <person name="Jiang F."/>
            <person name="Liu H."/>
            <person name="Zhao H."/>
            <person name="Xu D."/>
            <person name="Zhang Y."/>
        </authorList>
    </citation>
    <scope>NUCLEOTIDE SEQUENCE [LARGE SCALE GENOMIC DNA]</scope>
    <source>
        <strain evidence="2">cv. Yunnan</strain>
    </source>
</reference>
<keyword evidence="2" id="KW-1185">Reference proteome</keyword>
<reference evidence="1 2" key="2">
    <citation type="journal article" date="2022" name="Mol. Ecol. Resour.">
        <title>The genomes of chicory, endive, great burdock and yacon provide insights into Asteraceae paleo-polyploidization history and plant inulin production.</title>
        <authorList>
            <person name="Fan W."/>
            <person name="Wang S."/>
            <person name="Wang H."/>
            <person name="Wang A."/>
            <person name="Jiang F."/>
            <person name="Liu H."/>
            <person name="Zhao H."/>
            <person name="Xu D."/>
            <person name="Zhang Y."/>
        </authorList>
    </citation>
    <scope>NUCLEOTIDE SEQUENCE [LARGE SCALE GENOMIC DNA]</scope>
    <source>
        <strain evidence="2">cv. Yunnan</strain>
        <tissue evidence="1">Leaves</tissue>
    </source>
</reference>
<dbReference type="Proteomes" id="UP001056120">
    <property type="component" value="Linkage Group LG19"/>
</dbReference>
<sequence>MKQVDVAHHTLQRSHNCRVKAQGVVNWSCSNMGDPNGSIPTPQLVLKRKGGKYGVADVCNGGGGASALVAKLI</sequence>
<name>A0ACB9DCH9_9ASTR</name>
<accession>A0ACB9DCH9</accession>
<evidence type="ECO:0000313" key="1">
    <source>
        <dbReference type="EMBL" id="KAI3744338.1"/>
    </source>
</evidence>
<comment type="caution">
    <text evidence="1">The sequence shown here is derived from an EMBL/GenBank/DDBJ whole genome shotgun (WGS) entry which is preliminary data.</text>
</comment>
<proteinExistence type="predicted"/>
<gene>
    <name evidence="1" type="ORF">L1987_57417</name>
</gene>